<reference evidence="2" key="1">
    <citation type="submission" date="2014-09" db="EMBL/GenBank/DDBJ databases">
        <authorList>
            <person name="Magalhaes I.L.F."/>
            <person name="Oliveira U."/>
            <person name="Santos F.R."/>
            <person name="Vidigal T.H.D.A."/>
            <person name="Brescovit A.D."/>
            <person name="Santos A.J."/>
        </authorList>
    </citation>
    <scope>NUCLEOTIDE SEQUENCE</scope>
    <source>
        <tissue evidence="2">Shoot tissue taken approximately 20 cm above the soil surface</tissue>
    </source>
</reference>
<evidence type="ECO:0000256" key="1">
    <source>
        <dbReference type="SAM" id="Phobius"/>
    </source>
</evidence>
<keyword evidence="1" id="KW-0472">Membrane</keyword>
<proteinExistence type="predicted"/>
<feature type="transmembrane region" description="Helical" evidence="1">
    <location>
        <begin position="15"/>
        <end position="36"/>
    </location>
</feature>
<keyword evidence="1" id="KW-0812">Transmembrane</keyword>
<dbReference type="AlphaFoldDB" id="A0A0A9C280"/>
<reference evidence="2" key="2">
    <citation type="journal article" date="2015" name="Data Brief">
        <title>Shoot transcriptome of the giant reed, Arundo donax.</title>
        <authorList>
            <person name="Barrero R.A."/>
            <person name="Guerrero F.D."/>
            <person name="Moolhuijzen P."/>
            <person name="Goolsby J.A."/>
            <person name="Tidwell J."/>
            <person name="Bellgard S.E."/>
            <person name="Bellgard M.I."/>
        </authorList>
    </citation>
    <scope>NUCLEOTIDE SEQUENCE</scope>
    <source>
        <tissue evidence="2">Shoot tissue taken approximately 20 cm above the soil surface</tissue>
    </source>
</reference>
<dbReference type="EMBL" id="GBRH01228234">
    <property type="protein sequence ID" value="JAD69661.1"/>
    <property type="molecule type" value="Transcribed_RNA"/>
</dbReference>
<accession>A0A0A9C280</accession>
<keyword evidence="1" id="KW-1133">Transmembrane helix</keyword>
<protein>
    <submittedName>
        <fullName evidence="2">Uncharacterized protein</fullName>
    </submittedName>
</protein>
<name>A0A0A9C280_ARUDO</name>
<organism evidence="2">
    <name type="scientific">Arundo donax</name>
    <name type="common">Giant reed</name>
    <name type="synonym">Donax arundinaceus</name>
    <dbReference type="NCBI Taxonomy" id="35708"/>
    <lineage>
        <taxon>Eukaryota</taxon>
        <taxon>Viridiplantae</taxon>
        <taxon>Streptophyta</taxon>
        <taxon>Embryophyta</taxon>
        <taxon>Tracheophyta</taxon>
        <taxon>Spermatophyta</taxon>
        <taxon>Magnoliopsida</taxon>
        <taxon>Liliopsida</taxon>
        <taxon>Poales</taxon>
        <taxon>Poaceae</taxon>
        <taxon>PACMAD clade</taxon>
        <taxon>Arundinoideae</taxon>
        <taxon>Arundineae</taxon>
        <taxon>Arundo</taxon>
    </lineage>
</organism>
<evidence type="ECO:0000313" key="2">
    <source>
        <dbReference type="EMBL" id="JAD69661.1"/>
    </source>
</evidence>
<sequence>MHEQFMFYIPPIYKYFIRSVPVSYLFIFFGHGYAMFSAYRCFIASDNTFKFFLNA</sequence>